<proteinExistence type="predicted"/>
<comment type="caution">
    <text evidence="1">The sequence shown here is derived from an EMBL/GenBank/DDBJ whole genome shotgun (WGS) entry which is preliminary data.</text>
</comment>
<evidence type="ECO:0000313" key="2">
    <source>
        <dbReference type="Proteomes" id="UP000644010"/>
    </source>
</evidence>
<evidence type="ECO:0000313" key="1">
    <source>
        <dbReference type="EMBL" id="MBC5641290.1"/>
    </source>
</evidence>
<sequence>MRLVQILLLFSLNLFLSGCDSDDHKNSLNFSAASLKQTQWKGTFDESYIASFGEPVSTTANAGIFFESETKGRYSLKWETMDQPTESTFEYRIEEKVLIVENGGVLNGHWLLIQSDKDTMGLEKGTNGEGAYKGILTLKRVS</sequence>
<name>A0ABR7DUZ3_9BACT</name>
<keyword evidence="2" id="KW-1185">Reference proteome</keyword>
<dbReference type="EMBL" id="JACOOI010000001">
    <property type="protein sequence ID" value="MBC5641290.1"/>
    <property type="molecule type" value="Genomic_DNA"/>
</dbReference>
<organism evidence="1 2">
    <name type="scientific">Parabacteroides segnis</name>
    <dbReference type="NCBI Taxonomy" id="2763058"/>
    <lineage>
        <taxon>Bacteria</taxon>
        <taxon>Pseudomonadati</taxon>
        <taxon>Bacteroidota</taxon>
        <taxon>Bacteroidia</taxon>
        <taxon>Bacteroidales</taxon>
        <taxon>Tannerellaceae</taxon>
        <taxon>Parabacteroides</taxon>
    </lineage>
</organism>
<evidence type="ECO:0008006" key="3">
    <source>
        <dbReference type="Google" id="ProtNLM"/>
    </source>
</evidence>
<protein>
    <recommendedName>
        <fullName evidence="3">Lipocalin-like domain-containing protein</fullName>
    </recommendedName>
</protein>
<accession>A0ABR7DUZ3</accession>
<dbReference type="PROSITE" id="PS51257">
    <property type="entry name" value="PROKAR_LIPOPROTEIN"/>
    <property type="match status" value="1"/>
</dbReference>
<gene>
    <name evidence="1" type="ORF">H8S77_00100</name>
</gene>
<dbReference type="RefSeq" id="WP_128134579.1">
    <property type="nucleotide sequence ID" value="NZ_JACOOI010000001.1"/>
</dbReference>
<reference evidence="1 2" key="1">
    <citation type="submission" date="2020-08" db="EMBL/GenBank/DDBJ databases">
        <title>Genome public.</title>
        <authorList>
            <person name="Liu C."/>
            <person name="Sun Q."/>
        </authorList>
    </citation>
    <scope>NUCLEOTIDE SEQUENCE [LARGE SCALE GENOMIC DNA]</scope>
    <source>
        <strain evidence="1 2">BX2</strain>
    </source>
</reference>
<dbReference type="Proteomes" id="UP000644010">
    <property type="component" value="Unassembled WGS sequence"/>
</dbReference>